<dbReference type="EMBL" id="AYUF01000490">
    <property type="protein sequence ID" value="ETK01148.1"/>
    <property type="molecule type" value="Genomic_DNA"/>
</dbReference>
<organism evidence="1 2">
    <name type="scientific">Tannerella sp. oral taxon BU063 isolate Cell 2</name>
    <dbReference type="NCBI Taxonomy" id="1411148"/>
    <lineage>
        <taxon>Bacteria</taxon>
        <taxon>Pseudomonadati</taxon>
        <taxon>Bacteroidota</taxon>
        <taxon>Bacteroidia</taxon>
        <taxon>Bacteroidales</taxon>
        <taxon>Tannerellaceae</taxon>
        <taxon>Tannerella</taxon>
    </lineage>
</organism>
<protein>
    <submittedName>
        <fullName evidence="1">Uncharacterized protein</fullName>
    </submittedName>
</protein>
<dbReference type="AlphaFoldDB" id="W2C285"/>
<proteinExistence type="predicted"/>
<accession>W2C285</accession>
<name>W2C285_9BACT</name>
<comment type="caution">
    <text evidence="1">The sequence shown here is derived from an EMBL/GenBank/DDBJ whole genome shotgun (WGS) entry which is preliminary data.</text>
</comment>
<dbReference type="Proteomes" id="UP000018837">
    <property type="component" value="Unassembled WGS sequence"/>
</dbReference>
<gene>
    <name evidence="1" type="ORF">N425_11250</name>
</gene>
<sequence length="29" mass="3498">MKRFISAYPGFQSRFNRYIHFGNYSIAEP</sequence>
<evidence type="ECO:0000313" key="1">
    <source>
        <dbReference type="EMBL" id="ETK01148.1"/>
    </source>
</evidence>
<reference evidence="1 2" key="1">
    <citation type="submission" date="2013-11" db="EMBL/GenBank/DDBJ databases">
        <title>Single cell genomics of uncultured Tannerella BU063 (oral taxon 286).</title>
        <authorList>
            <person name="Beall C.J."/>
            <person name="Campbell A.G."/>
            <person name="Griffen A.L."/>
            <person name="Podar M."/>
            <person name="Leys E.J."/>
        </authorList>
    </citation>
    <scope>NUCLEOTIDE SEQUENCE [LARGE SCALE GENOMIC DNA]</scope>
    <source>
        <strain evidence="1">Cell 2</strain>
    </source>
</reference>
<evidence type="ECO:0000313" key="2">
    <source>
        <dbReference type="Proteomes" id="UP000018837"/>
    </source>
</evidence>